<evidence type="ECO:0000256" key="7">
    <source>
        <dbReference type="SAM" id="MobiDB-lite"/>
    </source>
</evidence>
<dbReference type="GO" id="GO:0004663">
    <property type="term" value="F:Rab geranylgeranyltransferase activity"/>
    <property type="evidence" value="ECO:0007669"/>
    <property type="project" value="UniProtKB-UniRule"/>
</dbReference>
<dbReference type="GO" id="GO:0097354">
    <property type="term" value="P:prenylation"/>
    <property type="evidence" value="ECO:0007669"/>
    <property type="project" value="UniProtKB-UniRule"/>
</dbReference>
<protein>
    <recommendedName>
        <fullName evidence="6">Geranylgeranyl transferase type-2 subunit alpha</fullName>
        <ecNumber evidence="6">2.5.1.60</ecNumber>
    </recommendedName>
    <alternativeName>
        <fullName evidence="6">Geranylgeranyl transferase type II subunit alpha</fullName>
    </alternativeName>
</protein>
<comment type="catalytic activity">
    <reaction evidence="5 6">
        <text>geranylgeranyl diphosphate + L-cysteinyl-[protein] = S-geranylgeranyl-L-cysteinyl-[protein] + diphosphate</text>
        <dbReference type="Rhea" id="RHEA:21240"/>
        <dbReference type="Rhea" id="RHEA-COMP:10131"/>
        <dbReference type="Rhea" id="RHEA-COMP:11537"/>
        <dbReference type="ChEBI" id="CHEBI:29950"/>
        <dbReference type="ChEBI" id="CHEBI:33019"/>
        <dbReference type="ChEBI" id="CHEBI:57533"/>
        <dbReference type="ChEBI" id="CHEBI:86021"/>
        <dbReference type="EC" id="2.5.1.60"/>
    </reaction>
</comment>
<evidence type="ECO:0000256" key="2">
    <source>
        <dbReference type="ARBA" id="ARBA00022602"/>
    </source>
</evidence>
<evidence type="ECO:0000256" key="4">
    <source>
        <dbReference type="ARBA" id="ARBA00022737"/>
    </source>
</evidence>
<organism evidence="8 9">
    <name type="scientific">Patellaria atrata CBS 101060</name>
    <dbReference type="NCBI Taxonomy" id="1346257"/>
    <lineage>
        <taxon>Eukaryota</taxon>
        <taxon>Fungi</taxon>
        <taxon>Dikarya</taxon>
        <taxon>Ascomycota</taxon>
        <taxon>Pezizomycotina</taxon>
        <taxon>Dothideomycetes</taxon>
        <taxon>Dothideomycetes incertae sedis</taxon>
        <taxon>Patellariales</taxon>
        <taxon>Patellariaceae</taxon>
        <taxon>Patellaria</taxon>
    </lineage>
</organism>
<dbReference type="EC" id="2.5.1.60" evidence="6"/>
<keyword evidence="2 6" id="KW-0637">Prenyltransferase</keyword>
<dbReference type="Pfam" id="PF01239">
    <property type="entry name" value="PPTA"/>
    <property type="match status" value="5"/>
</dbReference>
<evidence type="ECO:0000313" key="9">
    <source>
        <dbReference type="Proteomes" id="UP000799429"/>
    </source>
</evidence>
<sequence length="367" mass="43551">MASHGVPRVSASEAPTEKSRQQELRKIEQYKELVNLVNTKAAEQQYTTEVLALTSTLLKTNPEYYTIWNYRRRILQYQFNQYVKDRALGDENHQDGQANVGSDLITTDLRFIIPLLIEYPKCYWIWNHRLWLLQQSSTISGDSVSLQLWQEELGLVGKMLRRDSRNFLGWNYRRHVVAQLEFLGQPEKESESMTETEFAYTTRMIKVNLSNFSAWHNRSKLIPKLLNERSADESARRKVLDAEFKQIQRALYTDPYDQSLWFYYQFLMSTISPSAKRSSLILLEITNYDRLNFYERELDNLRDMLDGAEDCKWIYQALLQYTSIYLELDAGNKTITTSEMRAWLEELRKLDPLRKSRWDDMEQRLNL</sequence>
<comment type="function">
    <text evidence="6">Catalyzes the transfer of a geranyl-geranyl moiety from geranyl-geranyl pyrophosphate to cysteines occuring in specific C-terminal amino acid sequences.</text>
</comment>
<proteinExistence type="inferred from homology"/>
<evidence type="ECO:0000256" key="5">
    <source>
        <dbReference type="ARBA" id="ARBA00047658"/>
    </source>
</evidence>
<reference evidence="8" key="1">
    <citation type="journal article" date="2020" name="Stud. Mycol.">
        <title>101 Dothideomycetes genomes: a test case for predicting lifestyles and emergence of pathogens.</title>
        <authorList>
            <person name="Haridas S."/>
            <person name="Albert R."/>
            <person name="Binder M."/>
            <person name="Bloem J."/>
            <person name="Labutti K."/>
            <person name="Salamov A."/>
            <person name="Andreopoulos B."/>
            <person name="Baker S."/>
            <person name="Barry K."/>
            <person name="Bills G."/>
            <person name="Bluhm B."/>
            <person name="Cannon C."/>
            <person name="Castanera R."/>
            <person name="Culley D."/>
            <person name="Daum C."/>
            <person name="Ezra D."/>
            <person name="Gonzalez J."/>
            <person name="Henrissat B."/>
            <person name="Kuo A."/>
            <person name="Liang C."/>
            <person name="Lipzen A."/>
            <person name="Lutzoni F."/>
            <person name="Magnuson J."/>
            <person name="Mondo S."/>
            <person name="Nolan M."/>
            <person name="Ohm R."/>
            <person name="Pangilinan J."/>
            <person name="Park H.-J."/>
            <person name="Ramirez L."/>
            <person name="Alfaro M."/>
            <person name="Sun H."/>
            <person name="Tritt A."/>
            <person name="Yoshinaga Y."/>
            <person name="Zwiers L.-H."/>
            <person name="Turgeon B."/>
            <person name="Goodwin S."/>
            <person name="Spatafora J."/>
            <person name="Crous P."/>
            <person name="Grigoriev I."/>
        </authorList>
    </citation>
    <scope>NUCLEOTIDE SEQUENCE</scope>
    <source>
        <strain evidence="8">CBS 101060</strain>
    </source>
</reference>
<dbReference type="InterPro" id="IPR002088">
    <property type="entry name" value="Prenyl_trans_a"/>
</dbReference>
<dbReference type="OrthoDB" id="1658at2759"/>
<keyword evidence="3 6" id="KW-0808">Transferase</keyword>
<keyword evidence="4" id="KW-0677">Repeat</keyword>
<evidence type="ECO:0000313" key="8">
    <source>
        <dbReference type="EMBL" id="KAF2839685.1"/>
    </source>
</evidence>
<dbReference type="Proteomes" id="UP000799429">
    <property type="component" value="Unassembled WGS sequence"/>
</dbReference>
<accession>A0A9P4VRS4</accession>
<dbReference type="EMBL" id="MU006094">
    <property type="protein sequence ID" value="KAF2839685.1"/>
    <property type="molecule type" value="Genomic_DNA"/>
</dbReference>
<name>A0A9P4VRS4_9PEZI</name>
<gene>
    <name evidence="8" type="ORF">M501DRAFT_1015779</name>
</gene>
<evidence type="ECO:0000256" key="1">
    <source>
        <dbReference type="ARBA" id="ARBA00006734"/>
    </source>
</evidence>
<dbReference type="PROSITE" id="PS51147">
    <property type="entry name" value="PFTA"/>
    <property type="match status" value="4"/>
</dbReference>
<dbReference type="PANTHER" id="PTHR11129:SF2">
    <property type="entry name" value="GERANYLGERANYL TRANSFERASE TYPE-2 SUBUNIT ALPHA"/>
    <property type="match status" value="1"/>
</dbReference>
<evidence type="ECO:0000256" key="3">
    <source>
        <dbReference type="ARBA" id="ARBA00022679"/>
    </source>
</evidence>
<keyword evidence="9" id="KW-1185">Reference proteome</keyword>
<comment type="similarity">
    <text evidence="1 6">Belongs to the protein prenyltransferase subunit alpha family.</text>
</comment>
<dbReference type="GO" id="GO:0005968">
    <property type="term" value="C:Rab-protein geranylgeranyltransferase complex"/>
    <property type="evidence" value="ECO:0007669"/>
    <property type="project" value="TreeGrafter"/>
</dbReference>
<dbReference type="AlphaFoldDB" id="A0A9P4VRS4"/>
<evidence type="ECO:0000256" key="6">
    <source>
        <dbReference type="RuleBase" id="RU367120"/>
    </source>
</evidence>
<dbReference type="PANTHER" id="PTHR11129">
    <property type="entry name" value="PROTEIN FARNESYLTRANSFERASE ALPHA SUBUNIT/RAB GERANYLGERANYL TRANSFERASE ALPHA SUBUNIT"/>
    <property type="match status" value="1"/>
</dbReference>
<feature type="region of interest" description="Disordered" evidence="7">
    <location>
        <begin position="1"/>
        <end position="22"/>
    </location>
</feature>
<comment type="caution">
    <text evidence="8">The sequence shown here is derived from an EMBL/GenBank/DDBJ whole genome shotgun (WGS) entry which is preliminary data.</text>
</comment>
<dbReference type="Gene3D" id="1.25.40.120">
    <property type="entry name" value="Protein prenylyltransferase"/>
    <property type="match status" value="1"/>
</dbReference>
<dbReference type="SUPFAM" id="SSF48439">
    <property type="entry name" value="Protein prenylyltransferase"/>
    <property type="match status" value="1"/>
</dbReference>